<proteinExistence type="predicted"/>
<protein>
    <submittedName>
        <fullName evidence="2">ORF94</fullName>
    </submittedName>
</protein>
<dbReference type="EMBL" id="AY941098">
    <property type="protein sequence ID" value="AAX36037.1"/>
    <property type="molecule type" value="Genomic_DNA"/>
</dbReference>
<keyword evidence="2" id="KW-0614">Plasmid</keyword>
<reference evidence="2" key="1">
    <citation type="journal article" date="2005" name="Appl. Environ. Microbiol.">
        <title>Isolation, Sequence Analysis, and Comparison of Two Plasmids (28 and 29 Kilobases) from the Biomining Bacterium Leptospirillum ferrooxidans ATCC 49879.</title>
        <authorList>
            <person name="Coram N.J."/>
            <person name="van Zyl L.J."/>
            <person name="Rawlings D.E."/>
        </authorList>
    </citation>
    <scope>NUCLEOTIDE SEQUENCE</scope>
    <source>
        <strain evidence="2">ATCC 49879</strain>
        <plasmid evidence="2">p49879.1</plasmid>
    </source>
</reference>
<gene>
    <name evidence="2" type="primary">ORF94</name>
</gene>
<evidence type="ECO:0000313" key="2">
    <source>
        <dbReference type="EMBL" id="AAX36037.1"/>
    </source>
</evidence>
<evidence type="ECO:0000256" key="1">
    <source>
        <dbReference type="SAM" id="MobiDB-lite"/>
    </source>
</evidence>
<sequence>MPGLDEKIKDLEDKLKKAKAQKQQIERSEKTRIAKKQRSEETRKKILLGSYYMTKMEDEELKKKILAGLDKFLTRTNDRALFGLPERTPPPPSA</sequence>
<feature type="compositionally biased region" description="Basic and acidic residues" evidence="1">
    <location>
        <begin position="24"/>
        <end position="39"/>
    </location>
</feature>
<feature type="region of interest" description="Disordered" evidence="1">
    <location>
        <begin position="15"/>
        <end position="39"/>
    </location>
</feature>
<geneLocation type="plasmid" evidence="2">
    <name>p49879.1</name>
</geneLocation>
<accession>Q58KF8</accession>
<organism evidence="2">
    <name type="scientific">Leptospirillum ferrooxidans</name>
    <dbReference type="NCBI Taxonomy" id="180"/>
    <lineage>
        <taxon>Bacteria</taxon>
        <taxon>Pseudomonadati</taxon>
        <taxon>Nitrospirota</taxon>
        <taxon>Nitrospiria</taxon>
        <taxon>Nitrospirales</taxon>
        <taxon>Nitrospiraceae</taxon>
        <taxon>Leptospirillum</taxon>
    </lineage>
</organism>
<name>Q58KF8_9BACT</name>
<dbReference type="AlphaFoldDB" id="Q58KF8"/>